<evidence type="ECO:0000313" key="1">
    <source>
        <dbReference type="EMBL" id="GMF54098.1"/>
    </source>
</evidence>
<proteinExistence type="predicted"/>
<gene>
    <name evidence="1" type="ORF">Pfra01_002247900</name>
</gene>
<comment type="caution">
    <text evidence="1">The sequence shown here is derived from an EMBL/GenBank/DDBJ whole genome shotgun (WGS) entry which is preliminary data.</text>
</comment>
<evidence type="ECO:0000313" key="2">
    <source>
        <dbReference type="Proteomes" id="UP001165121"/>
    </source>
</evidence>
<dbReference type="EMBL" id="BSXT01003447">
    <property type="protein sequence ID" value="GMF54098.1"/>
    <property type="molecule type" value="Genomic_DNA"/>
</dbReference>
<dbReference type="Proteomes" id="UP001165121">
    <property type="component" value="Unassembled WGS sequence"/>
</dbReference>
<protein>
    <submittedName>
        <fullName evidence="1">Unnamed protein product</fullName>
    </submittedName>
</protein>
<dbReference type="AlphaFoldDB" id="A0A9W6Y6Y5"/>
<sequence length="220" mass="24058">MSWSQDLAIDSTVSQENRFESVSGDFSVVRFDNAPLPATTVKNVYDAIAHAVQNAEIIISELFGSITIREDTEIEAADVSQLRLVSSTSRGATVESNSVVFSKFVDGADGCFGIIAADFVDADELYPYLPAERVRRDAITIVMIQALPSGSTKPSSNEEKMVVGTRWTCMKLTHSGLEIPKDCLAELQESSMAWGDTMKKCIMQYLAKQNAGDDKQLTTK</sequence>
<name>A0A9W6Y6Y5_9STRA</name>
<dbReference type="OrthoDB" id="107510at2759"/>
<reference evidence="1" key="1">
    <citation type="submission" date="2023-04" db="EMBL/GenBank/DDBJ databases">
        <title>Phytophthora fragariaefolia NBRC 109709.</title>
        <authorList>
            <person name="Ichikawa N."/>
            <person name="Sato H."/>
            <person name="Tonouchi N."/>
        </authorList>
    </citation>
    <scope>NUCLEOTIDE SEQUENCE</scope>
    <source>
        <strain evidence="1">NBRC 109709</strain>
    </source>
</reference>
<keyword evidence="2" id="KW-1185">Reference proteome</keyword>
<organism evidence="1 2">
    <name type="scientific">Phytophthora fragariaefolia</name>
    <dbReference type="NCBI Taxonomy" id="1490495"/>
    <lineage>
        <taxon>Eukaryota</taxon>
        <taxon>Sar</taxon>
        <taxon>Stramenopiles</taxon>
        <taxon>Oomycota</taxon>
        <taxon>Peronosporomycetes</taxon>
        <taxon>Peronosporales</taxon>
        <taxon>Peronosporaceae</taxon>
        <taxon>Phytophthora</taxon>
    </lineage>
</organism>
<accession>A0A9W6Y6Y5</accession>